<organism evidence="9 10">
    <name type="scientific">Cnephaeus nilssonii</name>
    <name type="common">Northern bat</name>
    <name type="synonym">Eptesicus nilssonii</name>
    <dbReference type="NCBI Taxonomy" id="3371016"/>
    <lineage>
        <taxon>Eukaryota</taxon>
        <taxon>Metazoa</taxon>
        <taxon>Chordata</taxon>
        <taxon>Craniata</taxon>
        <taxon>Vertebrata</taxon>
        <taxon>Euteleostomi</taxon>
        <taxon>Mammalia</taxon>
        <taxon>Eutheria</taxon>
        <taxon>Laurasiatheria</taxon>
        <taxon>Chiroptera</taxon>
        <taxon>Yangochiroptera</taxon>
        <taxon>Vespertilionidae</taxon>
        <taxon>Cnephaeus</taxon>
    </lineage>
</organism>
<dbReference type="GO" id="GO:0008199">
    <property type="term" value="F:ferric iron binding"/>
    <property type="evidence" value="ECO:0007669"/>
    <property type="project" value="InterPro"/>
</dbReference>
<evidence type="ECO:0000313" key="9">
    <source>
        <dbReference type="EMBL" id="KAK1338153.1"/>
    </source>
</evidence>
<evidence type="ECO:0000256" key="2">
    <source>
        <dbReference type="ARBA" id="ARBA00040044"/>
    </source>
</evidence>
<dbReference type="GO" id="GO:0006879">
    <property type="term" value="P:intracellular iron ion homeostasis"/>
    <property type="evidence" value="ECO:0007669"/>
    <property type="project" value="InterPro"/>
</dbReference>
<dbReference type="GO" id="GO:0044754">
    <property type="term" value="C:autolysosome"/>
    <property type="evidence" value="ECO:0007669"/>
    <property type="project" value="UniProtKB-SubCell"/>
</dbReference>
<dbReference type="InterPro" id="IPR001519">
    <property type="entry name" value="Ferritin"/>
</dbReference>
<feature type="binding site" evidence="6">
    <location>
        <position position="53"/>
    </location>
    <ligand>
        <name>Fe cation</name>
        <dbReference type="ChEBI" id="CHEBI:24875"/>
        <label>1</label>
    </ligand>
</feature>
<keyword evidence="6" id="KW-0479">Metal-binding</keyword>
<accession>A0AA40HVR9</accession>
<comment type="subcellular location">
    <subcellularLocation>
        <location evidence="3">Autolysosome</location>
    </subcellularLocation>
</comment>
<feature type="compositionally biased region" description="Basic residues" evidence="7">
    <location>
        <begin position="20"/>
        <end position="29"/>
    </location>
</feature>
<dbReference type="Pfam" id="PF00210">
    <property type="entry name" value="Ferritin"/>
    <property type="match status" value="1"/>
</dbReference>
<dbReference type="PANTHER" id="PTHR11431">
    <property type="entry name" value="FERRITIN"/>
    <property type="match status" value="1"/>
</dbReference>
<keyword evidence="6" id="KW-0408">Iron</keyword>
<dbReference type="SUPFAM" id="SSF47240">
    <property type="entry name" value="Ferritin-like"/>
    <property type="match status" value="1"/>
</dbReference>
<dbReference type="InterPro" id="IPR009078">
    <property type="entry name" value="Ferritin-like_SF"/>
</dbReference>
<evidence type="ECO:0000313" key="10">
    <source>
        <dbReference type="Proteomes" id="UP001177744"/>
    </source>
</evidence>
<evidence type="ECO:0000256" key="6">
    <source>
        <dbReference type="PIRSR" id="PIRSR601519-1"/>
    </source>
</evidence>
<dbReference type="GO" id="GO:0008198">
    <property type="term" value="F:ferrous iron binding"/>
    <property type="evidence" value="ECO:0007669"/>
    <property type="project" value="TreeGrafter"/>
</dbReference>
<dbReference type="InterPro" id="IPR012347">
    <property type="entry name" value="Ferritin-like"/>
</dbReference>
<evidence type="ECO:0000256" key="1">
    <source>
        <dbReference type="ARBA" id="ARBA00007513"/>
    </source>
</evidence>
<evidence type="ECO:0000256" key="5">
    <source>
        <dbReference type="ARBA" id="ARBA00047045"/>
    </source>
</evidence>
<evidence type="ECO:0000256" key="4">
    <source>
        <dbReference type="ARBA" id="ARBA00045578"/>
    </source>
</evidence>
<protein>
    <recommendedName>
        <fullName evidence="2">Ferritin light chain</fullName>
    </recommendedName>
</protein>
<dbReference type="PANTHER" id="PTHR11431:SF47">
    <property type="entry name" value="FERRITIN LIGHT CHAIN"/>
    <property type="match status" value="1"/>
</dbReference>
<dbReference type="Proteomes" id="UP001177744">
    <property type="component" value="Unassembled WGS sequence"/>
</dbReference>
<sequence>MWLWRVEAAGGRGASLKAAKQARRPHSLPRRAEASQDEWGKTQDVTEAALALEKNLNQALLELHSLGSTRADPQLCDFLENHFLDEESQPHSHLLKVRSDCGWCHQQVQAAAAAPITPQEQGEMEKPSGVIRFGSRHSHPLMAPSNRDQHRVPAVV</sequence>
<feature type="region of interest" description="Disordered" evidence="7">
    <location>
        <begin position="14"/>
        <end position="40"/>
    </location>
</feature>
<comment type="similarity">
    <text evidence="1">Belongs to the ferritin family.</text>
</comment>
<dbReference type="InterPro" id="IPR008331">
    <property type="entry name" value="Ferritin_DPS_dom"/>
</dbReference>
<name>A0AA40HVR9_CNENI</name>
<evidence type="ECO:0000256" key="3">
    <source>
        <dbReference type="ARBA" id="ARBA00044942"/>
    </source>
</evidence>
<feature type="domain" description="Ferritin/DPS" evidence="8">
    <location>
        <begin position="33"/>
        <end position="89"/>
    </location>
</feature>
<dbReference type="AlphaFoldDB" id="A0AA40HVR9"/>
<evidence type="ECO:0000256" key="7">
    <source>
        <dbReference type="SAM" id="MobiDB-lite"/>
    </source>
</evidence>
<evidence type="ECO:0000259" key="8">
    <source>
        <dbReference type="Pfam" id="PF00210"/>
    </source>
</evidence>
<dbReference type="Gene3D" id="1.20.1260.10">
    <property type="match status" value="1"/>
</dbReference>
<feature type="compositionally biased region" description="Basic and acidic residues" evidence="7">
    <location>
        <begin position="30"/>
        <end position="40"/>
    </location>
</feature>
<comment type="subunit">
    <text evidence="5">Oligomer of 24 subunits. There are two types of subunits: L (light) chain and H (heavy) chain. The major chain can be light or heavy, depending on the species and tissue type. The functional molecule forms a roughly spherical shell with a diameter of 12 nm and contains a central cavity into which the insoluble mineral iron core is deposited. Interacts with NCOA4.</text>
</comment>
<dbReference type="EMBL" id="JAULJE010000010">
    <property type="protein sequence ID" value="KAK1338153.1"/>
    <property type="molecule type" value="Genomic_DNA"/>
</dbReference>
<proteinExistence type="inferred from homology"/>
<dbReference type="GO" id="GO:0006826">
    <property type="term" value="P:iron ion transport"/>
    <property type="evidence" value="ECO:0007669"/>
    <property type="project" value="InterPro"/>
</dbReference>
<comment type="function">
    <text evidence="4">Stores iron in a soluble, non-toxic, readily available form. Important for iron homeostasis. Iron is taken up in the ferrous form and deposited as ferric hydroxides after oxidation. Also plays a role in delivery of iron to cells. Mediates iron uptake in capsule cells of the developing kidney. Delivery to lysosomes by the cargo receptor NCOA4 for autophagic degradation and release or iron.</text>
</comment>
<keyword evidence="10" id="KW-1185">Reference proteome</keyword>
<comment type="caution">
    <text evidence="9">The sequence shown here is derived from an EMBL/GenBank/DDBJ whole genome shotgun (WGS) entry which is preliminary data.</text>
</comment>
<gene>
    <name evidence="9" type="ORF">QTO34_001265</name>
</gene>
<reference evidence="9" key="1">
    <citation type="submission" date="2023-06" db="EMBL/GenBank/DDBJ databases">
        <title>Reference genome for the Northern bat (Eptesicus nilssonii), a most northern bat species.</title>
        <authorList>
            <person name="Laine V.N."/>
            <person name="Pulliainen A.T."/>
            <person name="Lilley T.M."/>
        </authorList>
    </citation>
    <scope>NUCLEOTIDE SEQUENCE</scope>
    <source>
        <strain evidence="9">BLF_Eptnil</strain>
        <tissue evidence="9">Kidney</tissue>
    </source>
</reference>